<gene>
    <name evidence="2" type="ORF">B0H65DRAFT_511117</name>
</gene>
<evidence type="ECO:0000313" key="2">
    <source>
        <dbReference type="EMBL" id="KAK3338726.1"/>
    </source>
</evidence>
<evidence type="ECO:0000259" key="1">
    <source>
        <dbReference type="Pfam" id="PF24476"/>
    </source>
</evidence>
<dbReference type="RefSeq" id="XP_062678086.1">
    <property type="nucleotide sequence ID" value="XM_062828456.1"/>
</dbReference>
<reference evidence="2" key="1">
    <citation type="journal article" date="2023" name="Mol. Phylogenet. Evol.">
        <title>Genome-scale phylogeny and comparative genomics of the fungal order Sordariales.</title>
        <authorList>
            <person name="Hensen N."/>
            <person name="Bonometti L."/>
            <person name="Westerberg I."/>
            <person name="Brannstrom I.O."/>
            <person name="Guillou S."/>
            <person name="Cros-Aarteil S."/>
            <person name="Calhoun S."/>
            <person name="Haridas S."/>
            <person name="Kuo A."/>
            <person name="Mondo S."/>
            <person name="Pangilinan J."/>
            <person name="Riley R."/>
            <person name="LaButti K."/>
            <person name="Andreopoulos B."/>
            <person name="Lipzen A."/>
            <person name="Chen C."/>
            <person name="Yan M."/>
            <person name="Daum C."/>
            <person name="Ng V."/>
            <person name="Clum A."/>
            <person name="Steindorff A."/>
            <person name="Ohm R.A."/>
            <person name="Martin F."/>
            <person name="Silar P."/>
            <person name="Natvig D.O."/>
            <person name="Lalanne C."/>
            <person name="Gautier V."/>
            <person name="Ament-Velasquez S.L."/>
            <person name="Kruys A."/>
            <person name="Hutchinson M.I."/>
            <person name="Powell A.J."/>
            <person name="Barry K."/>
            <person name="Miller A.N."/>
            <person name="Grigoriev I.V."/>
            <person name="Debuchy R."/>
            <person name="Gladieux P."/>
            <person name="Hiltunen Thoren M."/>
            <person name="Johannesson H."/>
        </authorList>
    </citation>
    <scope>NUCLEOTIDE SEQUENCE</scope>
    <source>
        <strain evidence="2">CBS 560.94</strain>
    </source>
</reference>
<reference evidence="2" key="2">
    <citation type="submission" date="2023-06" db="EMBL/GenBank/DDBJ databases">
        <authorList>
            <consortium name="Lawrence Berkeley National Laboratory"/>
            <person name="Haridas S."/>
            <person name="Hensen N."/>
            <person name="Bonometti L."/>
            <person name="Westerberg I."/>
            <person name="Brannstrom I.O."/>
            <person name="Guillou S."/>
            <person name="Cros-Aarteil S."/>
            <person name="Calhoun S."/>
            <person name="Kuo A."/>
            <person name="Mondo S."/>
            <person name="Pangilinan J."/>
            <person name="Riley R."/>
            <person name="Labutti K."/>
            <person name="Andreopoulos B."/>
            <person name="Lipzen A."/>
            <person name="Chen C."/>
            <person name="Yanf M."/>
            <person name="Daum C."/>
            <person name="Ng V."/>
            <person name="Clum A."/>
            <person name="Steindorff A."/>
            <person name="Ohm R."/>
            <person name="Martin F."/>
            <person name="Silar P."/>
            <person name="Natvig D."/>
            <person name="Lalanne C."/>
            <person name="Gautier V."/>
            <person name="Ament-Velasquez S.L."/>
            <person name="Kruys A."/>
            <person name="Hutchinson M.I."/>
            <person name="Powell A.J."/>
            <person name="Barry K."/>
            <person name="Miller A.N."/>
            <person name="Grigoriev I.V."/>
            <person name="Debuchy R."/>
            <person name="Gladieux P."/>
            <person name="Thoren M.H."/>
            <person name="Johannesson H."/>
        </authorList>
    </citation>
    <scope>NUCLEOTIDE SEQUENCE</scope>
    <source>
        <strain evidence="2">CBS 560.94</strain>
    </source>
</reference>
<dbReference type="Proteomes" id="UP001278500">
    <property type="component" value="Unassembled WGS sequence"/>
</dbReference>
<dbReference type="Pfam" id="PF24476">
    <property type="entry name" value="DUF7580"/>
    <property type="match status" value="1"/>
</dbReference>
<name>A0AAE0J8T1_9PEZI</name>
<comment type="caution">
    <text evidence="2">The sequence shown here is derived from an EMBL/GenBank/DDBJ whole genome shotgun (WGS) entry which is preliminary data.</text>
</comment>
<feature type="domain" description="DUF7580" evidence="1">
    <location>
        <begin position="364"/>
        <end position="638"/>
    </location>
</feature>
<sequence length="648" mass="73311">MSGLEIAGLVLGALPLAIEVLDRYGEVARRIDVFFKIRTEYQEWRRQLKYNNLLYERNLKELLLPLMIDDETEKDKIPELIKDPFGSWWTEPKTARLLQERLDDGYEVYMDCIQVIKQVMEDIVHELALGHSSVQSKITTPGEATMIARLRDSDNRSFQRFRFKFAVKGQEKRTRLFSKFEDYNRKLRDLLEGSDKLRDLSVQTPVTVQPKAAAIDTALCKFWVKADKFFNAIASSWNCRCNTHCANLLLRHRSNATPEFEVLFTKEQPSPATWNARKTKIVGKQGVNSEPEEEAKSRISLPIHTPSHKDIRPLKSALGKPEKIKRQNRNVRGVPVSQAVVSTTTVTLVEVKQEDKTAITSTVSTQTTTSKQIIHCLCTALEAPASPGIQGEPSYGYLINDDISYHIYDLPYEPTTQQHTAITLQNIIDGDLFHILERKQRYSIALTIASSFVQLLDSPWLPTTLTKTDIIFLRDSTSEDDDYFLDEDEPAFLNEPYVQQKLTATITPNKTKQETVPIGTSLDQLGIILLELCFGKRLKDQPCRRRYDAKSPATNDHVRAIYDVAAARDWQRKVQGEAGSDYASAVDWCLGGNRGCSGNDKSLEKSMSGRSGNGAKGAVERWRKDMLNNVVGRLKSSVDYLAGKGVED</sequence>
<evidence type="ECO:0000313" key="3">
    <source>
        <dbReference type="Proteomes" id="UP001278500"/>
    </source>
</evidence>
<accession>A0AAE0J8T1</accession>
<dbReference type="EMBL" id="JAUEPP010000007">
    <property type="protein sequence ID" value="KAK3338726.1"/>
    <property type="molecule type" value="Genomic_DNA"/>
</dbReference>
<proteinExistence type="predicted"/>
<dbReference type="AlphaFoldDB" id="A0AAE0J8T1"/>
<dbReference type="PANTHER" id="PTHR35186">
    <property type="entry name" value="ANK_REP_REGION DOMAIN-CONTAINING PROTEIN"/>
    <property type="match status" value="1"/>
</dbReference>
<protein>
    <recommendedName>
        <fullName evidence="1">DUF7580 domain-containing protein</fullName>
    </recommendedName>
</protein>
<dbReference type="InterPro" id="IPR056002">
    <property type="entry name" value="DUF7580"/>
</dbReference>
<organism evidence="2 3">
    <name type="scientific">Neurospora tetraspora</name>
    <dbReference type="NCBI Taxonomy" id="94610"/>
    <lineage>
        <taxon>Eukaryota</taxon>
        <taxon>Fungi</taxon>
        <taxon>Dikarya</taxon>
        <taxon>Ascomycota</taxon>
        <taxon>Pezizomycotina</taxon>
        <taxon>Sordariomycetes</taxon>
        <taxon>Sordariomycetidae</taxon>
        <taxon>Sordariales</taxon>
        <taxon>Sordariaceae</taxon>
        <taxon>Neurospora</taxon>
    </lineage>
</organism>
<keyword evidence="3" id="KW-1185">Reference proteome</keyword>
<dbReference type="GeneID" id="87865610"/>
<dbReference type="PANTHER" id="PTHR35186:SF4">
    <property type="entry name" value="PRION-INHIBITION AND PROPAGATION HELO DOMAIN-CONTAINING PROTEIN"/>
    <property type="match status" value="1"/>
</dbReference>